<feature type="transmembrane region" description="Helical" evidence="2">
    <location>
        <begin position="29"/>
        <end position="49"/>
    </location>
</feature>
<dbReference type="InParanoid" id="A0A517SBS8"/>
<feature type="region of interest" description="Disordered" evidence="1">
    <location>
        <begin position="1"/>
        <end position="22"/>
    </location>
</feature>
<proteinExistence type="predicted"/>
<keyword evidence="2" id="KW-0472">Membrane</keyword>
<dbReference type="Proteomes" id="UP000315700">
    <property type="component" value="Chromosome"/>
</dbReference>
<dbReference type="AlphaFoldDB" id="A0A517SBS8"/>
<feature type="transmembrane region" description="Helical" evidence="2">
    <location>
        <begin position="55"/>
        <end position="75"/>
    </location>
</feature>
<keyword evidence="2" id="KW-0812">Transmembrane</keyword>
<keyword evidence="4" id="KW-1185">Reference proteome</keyword>
<keyword evidence="2" id="KW-1133">Transmembrane helix</keyword>
<gene>
    <name evidence="3" type="ORF">Pan44_15950</name>
</gene>
<organism evidence="3 4">
    <name type="scientific">Caulifigura coniformis</name>
    <dbReference type="NCBI Taxonomy" id="2527983"/>
    <lineage>
        <taxon>Bacteria</taxon>
        <taxon>Pseudomonadati</taxon>
        <taxon>Planctomycetota</taxon>
        <taxon>Planctomycetia</taxon>
        <taxon>Planctomycetales</taxon>
        <taxon>Planctomycetaceae</taxon>
        <taxon>Caulifigura</taxon>
    </lineage>
</organism>
<accession>A0A517SBS8</accession>
<name>A0A517SBS8_9PLAN</name>
<evidence type="ECO:0000313" key="3">
    <source>
        <dbReference type="EMBL" id="QDT53573.1"/>
    </source>
</evidence>
<dbReference type="EMBL" id="CP036271">
    <property type="protein sequence ID" value="QDT53573.1"/>
    <property type="molecule type" value="Genomic_DNA"/>
</dbReference>
<evidence type="ECO:0000256" key="2">
    <source>
        <dbReference type="SAM" id="Phobius"/>
    </source>
</evidence>
<feature type="region of interest" description="Disordered" evidence="1">
    <location>
        <begin position="83"/>
        <end position="102"/>
    </location>
</feature>
<evidence type="ECO:0000256" key="1">
    <source>
        <dbReference type="SAM" id="MobiDB-lite"/>
    </source>
</evidence>
<feature type="compositionally biased region" description="Basic and acidic residues" evidence="1">
    <location>
        <begin position="12"/>
        <end position="22"/>
    </location>
</feature>
<protein>
    <submittedName>
        <fullName evidence="3">F0F1-ATPase subunit (ATPase_gene1)</fullName>
    </submittedName>
</protein>
<reference evidence="3 4" key="1">
    <citation type="submission" date="2019-02" db="EMBL/GenBank/DDBJ databases">
        <title>Deep-cultivation of Planctomycetes and their phenomic and genomic characterization uncovers novel biology.</title>
        <authorList>
            <person name="Wiegand S."/>
            <person name="Jogler M."/>
            <person name="Boedeker C."/>
            <person name="Pinto D."/>
            <person name="Vollmers J."/>
            <person name="Rivas-Marin E."/>
            <person name="Kohn T."/>
            <person name="Peeters S.H."/>
            <person name="Heuer A."/>
            <person name="Rast P."/>
            <person name="Oberbeckmann S."/>
            <person name="Bunk B."/>
            <person name="Jeske O."/>
            <person name="Meyerdierks A."/>
            <person name="Storesund J.E."/>
            <person name="Kallscheuer N."/>
            <person name="Luecker S."/>
            <person name="Lage O.M."/>
            <person name="Pohl T."/>
            <person name="Merkel B.J."/>
            <person name="Hornburger P."/>
            <person name="Mueller R.-W."/>
            <person name="Bruemmer F."/>
            <person name="Labrenz M."/>
            <person name="Spormann A.M."/>
            <person name="Op den Camp H."/>
            <person name="Overmann J."/>
            <person name="Amann R."/>
            <person name="Jetten M.S.M."/>
            <person name="Mascher T."/>
            <person name="Medema M.H."/>
            <person name="Devos D.P."/>
            <person name="Kaster A.-K."/>
            <person name="Ovreas L."/>
            <person name="Rohde M."/>
            <person name="Galperin M.Y."/>
            <person name="Jogler C."/>
        </authorList>
    </citation>
    <scope>NUCLEOTIDE SEQUENCE [LARGE SCALE GENOMIC DNA]</scope>
    <source>
        <strain evidence="3 4">Pan44</strain>
    </source>
</reference>
<dbReference type="KEGG" id="ccos:Pan44_15950"/>
<dbReference type="Pfam" id="PF09527">
    <property type="entry name" value="ATPase_gene1"/>
    <property type="match status" value="1"/>
</dbReference>
<evidence type="ECO:0000313" key="4">
    <source>
        <dbReference type="Proteomes" id="UP000315700"/>
    </source>
</evidence>
<feature type="compositionally biased region" description="Low complexity" evidence="1">
    <location>
        <begin position="88"/>
        <end position="102"/>
    </location>
</feature>
<feature type="compositionally biased region" description="Pro residues" evidence="1">
    <location>
        <begin position="1"/>
        <end position="10"/>
    </location>
</feature>
<dbReference type="InterPro" id="IPR032820">
    <property type="entry name" value="ATPase_put"/>
</dbReference>
<sequence>MSEQPAPQPEGDPARPDEPRREGMEFADASLWLSRIFSTIVPGLIGLWIDDRFGTRYFALIGLILGLTSGILHFVQATRGVFSKQGRKSLQSSRSSSGRKLP</sequence>